<sequence length="284" mass="32959">MNSSKRTKIATEQRLYQTQQGRIYKPDVYGIRRQKVRPPIHSDTTDDFDDIDHALIQVDSDSMTAAELLIQKNPQSNIPACLIHQIYSILPNHTTVDRELQEAFKSNLYRKFHVTGALEDEFLLMKTSDYDNNIIQARSEAMKDEHFDLSVFDRFKDHVQHLNEVTISKDKLIDTFGMNEKHIAQLVSFGLLLPHTHVDLYWFSVRGQGTFMSKLNAGRAEIIRMLRKRHTHNIMEKLLLQKKMRKTNFSMEFLLYDLVGSGRVERHSTPMGDLIQLTTKGGKN</sequence>
<dbReference type="STRING" id="101091.A0A1C7NDG3"/>
<evidence type="ECO:0000313" key="2">
    <source>
        <dbReference type="EMBL" id="OBZ87010.1"/>
    </source>
</evidence>
<evidence type="ECO:0000256" key="1">
    <source>
        <dbReference type="ARBA" id="ARBA00093458"/>
    </source>
</evidence>
<accession>A0A1C7NDG3</accession>
<evidence type="ECO:0000313" key="3">
    <source>
        <dbReference type="Proteomes" id="UP000093000"/>
    </source>
</evidence>
<dbReference type="EMBL" id="LUGH01000253">
    <property type="protein sequence ID" value="OBZ87010.1"/>
    <property type="molecule type" value="Genomic_DNA"/>
</dbReference>
<comment type="caution">
    <text evidence="2">The sequence shown here is derived from an EMBL/GenBank/DDBJ whole genome shotgun (WGS) entry which is preliminary data.</text>
</comment>
<keyword evidence="3" id="KW-1185">Reference proteome</keyword>
<dbReference type="Pfam" id="PF10494">
    <property type="entry name" value="Stk19"/>
    <property type="match status" value="1"/>
</dbReference>
<reference evidence="2 3" key="1">
    <citation type="submission" date="2016-03" db="EMBL/GenBank/DDBJ databases">
        <title>Choanephora cucurbitarum.</title>
        <authorList>
            <person name="Min B."/>
            <person name="Park H."/>
            <person name="Park J.-H."/>
            <person name="Shin H.-D."/>
            <person name="Choi I.-G."/>
        </authorList>
    </citation>
    <scope>NUCLEOTIDE SEQUENCE [LARGE SCALE GENOMIC DNA]</scope>
    <source>
        <strain evidence="2 3">KUS-F28377</strain>
    </source>
</reference>
<dbReference type="InterPro" id="IPR018865">
    <property type="entry name" value="STK19-like"/>
</dbReference>
<dbReference type="GO" id="GO:0046579">
    <property type="term" value="P:positive regulation of Ras protein signal transduction"/>
    <property type="evidence" value="ECO:0007669"/>
    <property type="project" value="TreeGrafter"/>
</dbReference>
<dbReference type="InParanoid" id="A0A1C7NDG3"/>
<organism evidence="2 3">
    <name type="scientific">Choanephora cucurbitarum</name>
    <dbReference type="NCBI Taxonomy" id="101091"/>
    <lineage>
        <taxon>Eukaryota</taxon>
        <taxon>Fungi</taxon>
        <taxon>Fungi incertae sedis</taxon>
        <taxon>Mucoromycota</taxon>
        <taxon>Mucoromycotina</taxon>
        <taxon>Mucoromycetes</taxon>
        <taxon>Mucorales</taxon>
        <taxon>Mucorineae</taxon>
        <taxon>Choanephoraceae</taxon>
        <taxon>Choanephoroideae</taxon>
        <taxon>Choanephora</taxon>
    </lineage>
</organism>
<dbReference type="PANTHER" id="PTHR15243">
    <property type="entry name" value="SERINE/THREONINE-PROTEIN KINASE 19"/>
    <property type="match status" value="1"/>
</dbReference>
<dbReference type="GO" id="GO:0016301">
    <property type="term" value="F:kinase activity"/>
    <property type="evidence" value="ECO:0007669"/>
    <property type="project" value="UniProtKB-KW"/>
</dbReference>
<protein>
    <submittedName>
        <fullName evidence="2">Serine/threonine-protein kinase 19</fullName>
    </submittedName>
</protein>
<keyword evidence="2" id="KW-0808">Transferase</keyword>
<dbReference type="OrthoDB" id="10261701at2759"/>
<dbReference type="Proteomes" id="UP000093000">
    <property type="component" value="Unassembled WGS sequence"/>
</dbReference>
<comment type="similarity">
    <text evidence="1">Belongs to the STK19 family.</text>
</comment>
<dbReference type="PANTHER" id="PTHR15243:SF0">
    <property type="entry name" value="SERINE_THREONINE-PROTEIN KINASE 19"/>
    <property type="match status" value="1"/>
</dbReference>
<gene>
    <name evidence="2" type="primary">STK19</name>
    <name evidence="2" type="ORF">A0J61_04930</name>
</gene>
<keyword evidence="2" id="KW-0418">Kinase</keyword>
<name>A0A1C7NDG3_9FUNG</name>
<proteinExistence type="inferred from homology"/>
<dbReference type="AlphaFoldDB" id="A0A1C7NDG3"/>